<name>A0A3M6TCR4_POCDA</name>
<dbReference type="OrthoDB" id="5988288at2759"/>
<reference evidence="1 2" key="1">
    <citation type="journal article" date="2018" name="Sci. Rep.">
        <title>Comparative analysis of the Pocillopora damicornis genome highlights role of immune system in coral evolution.</title>
        <authorList>
            <person name="Cunning R."/>
            <person name="Bay R.A."/>
            <person name="Gillette P."/>
            <person name="Baker A.C."/>
            <person name="Traylor-Knowles N."/>
        </authorList>
    </citation>
    <scope>NUCLEOTIDE SEQUENCE [LARGE SCALE GENOMIC DNA]</scope>
    <source>
        <strain evidence="1">RSMAS</strain>
        <tissue evidence="1">Whole animal</tissue>
    </source>
</reference>
<keyword evidence="2" id="KW-1185">Reference proteome</keyword>
<comment type="caution">
    <text evidence="1">The sequence shown here is derived from an EMBL/GenBank/DDBJ whole genome shotgun (WGS) entry which is preliminary data.</text>
</comment>
<protein>
    <submittedName>
        <fullName evidence="1">Uncharacterized protein</fullName>
    </submittedName>
</protein>
<gene>
    <name evidence="1" type="ORF">pdam_00017537</name>
</gene>
<evidence type="ECO:0000313" key="1">
    <source>
        <dbReference type="EMBL" id="RMX39089.1"/>
    </source>
</evidence>
<organism evidence="1 2">
    <name type="scientific">Pocillopora damicornis</name>
    <name type="common">Cauliflower coral</name>
    <name type="synonym">Millepora damicornis</name>
    <dbReference type="NCBI Taxonomy" id="46731"/>
    <lineage>
        <taxon>Eukaryota</taxon>
        <taxon>Metazoa</taxon>
        <taxon>Cnidaria</taxon>
        <taxon>Anthozoa</taxon>
        <taxon>Hexacorallia</taxon>
        <taxon>Scleractinia</taxon>
        <taxon>Astrocoeniina</taxon>
        <taxon>Pocilloporidae</taxon>
        <taxon>Pocillopora</taxon>
    </lineage>
</organism>
<dbReference type="AlphaFoldDB" id="A0A3M6TCR4"/>
<evidence type="ECO:0000313" key="2">
    <source>
        <dbReference type="Proteomes" id="UP000275408"/>
    </source>
</evidence>
<dbReference type="Proteomes" id="UP000275408">
    <property type="component" value="Unassembled WGS sequence"/>
</dbReference>
<accession>A0A3M6TCR4</accession>
<proteinExistence type="predicted"/>
<dbReference type="EMBL" id="RCHS01003878">
    <property type="protein sequence ID" value="RMX39089.1"/>
    <property type="molecule type" value="Genomic_DNA"/>
</dbReference>
<feature type="non-terminal residue" evidence="1">
    <location>
        <position position="300"/>
    </location>
</feature>
<sequence length="300" mass="33356">MCVIPFCDEEACGRCLYCSPGQFLCADHISLVHAGGRSLHHPEVWRTTLHNIDHEYVRDIIAVGLHGQQHPIKIKCCEHEPEAITLVRNGFLPSTPKQSQVAFDRGSMFRYTFLECRIKDICRLLVGDCFCEFRMSSNLKHFNPSYENDYECPACPKEKGSLFISIDALFGCVRKCSAGKSSNHGEELFISQEKVDAFLANYSKRPTSKSTKKLCSLVSLFPLYKSGAGFTDIMYIGVEKKLHEVKNCPGLQLRHLPHASSLQKGMTHICPKGKACLVNSAEMSGSLALSQDEASAAFLA</sequence>